<evidence type="ECO:0000256" key="1">
    <source>
        <dbReference type="ARBA" id="ARBA00004651"/>
    </source>
</evidence>
<comment type="caution">
    <text evidence="7">The sequence shown here is derived from an EMBL/GenBank/DDBJ whole genome shotgun (WGS) entry which is preliminary data.</text>
</comment>
<name>A0ABW8ZBZ6_9BURK</name>
<feature type="transmembrane region" description="Helical" evidence="6">
    <location>
        <begin position="113"/>
        <end position="134"/>
    </location>
</feature>
<evidence type="ECO:0000313" key="8">
    <source>
        <dbReference type="Proteomes" id="UP001629214"/>
    </source>
</evidence>
<evidence type="ECO:0000313" key="7">
    <source>
        <dbReference type="EMBL" id="MFL9880677.1"/>
    </source>
</evidence>
<feature type="transmembrane region" description="Helical" evidence="6">
    <location>
        <begin position="6"/>
        <end position="27"/>
    </location>
</feature>
<gene>
    <name evidence="7" type="ORF">PQR63_19930</name>
</gene>
<keyword evidence="4 6" id="KW-1133">Transmembrane helix</keyword>
<dbReference type="RefSeq" id="WP_408169695.1">
    <property type="nucleotide sequence ID" value="NZ_JAQQFR010000014.1"/>
</dbReference>
<keyword evidence="8" id="KW-1185">Reference proteome</keyword>
<feature type="transmembrane region" description="Helical" evidence="6">
    <location>
        <begin position="72"/>
        <end position="92"/>
    </location>
</feature>
<evidence type="ECO:0000256" key="6">
    <source>
        <dbReference type="SAM" id="Phobius"/>
    </source>
</evidence>
<feature type="transmembrane region" description="Helical" evidence="6">
    <location>
        <begin position="146"/>
        <end position="172"/>
    </location>
</feature>
<feature type="transmembrane region" description="Helical" evidence="6">
    <location>
        <begin position="39"/>
        <end position="66"/>
    </location>
</feature>
<reference evidence="7 8" key="1">
    <citation type="journal article" date="2024" name="Chem. Sci.">
        <title>Discovery of megapolipeptins by genome mining of a Burkholderiales bacteria collection.</title>
        <authorList>
            <person name="Paulo B.S."/>
            <person name="Recchia M.J.J."/>
            <person name="Lee S."/>
            <person name="Fergusson C.H."/>
            <person name="Romanowski S.B."/>
            <person name="Hernandez A."/>
            <person name="Krull N."/>
            <person name="Liu D.Y."/>
            <person name="Cavanagh H."/>
            <person name="Bos A."/>
            <person name="Gray C.A."/>
            <person name="Murphy B.T."/>
            <person name="Linington R.G."/>
            <person name="Eustaquio A.S."/>
        </authorList>
    </citation>
    <scope>NUCLEOTIDE SEQUENCE [LARGE SCALE GENOMIC DNA]</scope>
    <source>
        <strain evidence="7 8">RL21-008-BIB-B</strain>
    </source>
</reference>
<dbReference type="PANTHER" id="PTHR30086:SF20">
    <property type="entry name" value="ARGININE EXPORTER PROTEIN ARGO-RELATED"/>
    <property type="match status" value="1"/>
</dbReference>
<protein>
    <submittedName>
        <fullName evidence="7">LysE family translocator</fullName>
    </submittedName>
</protein>
<keyword evidence="3 6" id="KW-0812">Transmembrane</keyword>
<comment type="subcellular location">
    <subcellularLocation>
        <location evidence="1">Cell membrane</location>
        <topology evidence="1">Multi-pass membrane protein</topology>
    </subcellularLocation>
</comment>
<feature type="transmembrane region" description="Helical" evidence="6">
    <location>
        <begin position="184"/>
        <end position="206"/>
    </location>
</feature>
<dbReference type="PIRSF" id="PIRSF006324">
    <property type="entry name" value="LeuE"/>
    <property type="match status" value="1"/>
</dbReference>
<dbReference type="Proteomes" id="UP001629214">
    <property type="component" value="Unassembled WGS sequence"/>
</dbReference>
<dbReference type="Pfam" id="PF01810">
    <property type="entry name" value="LysE"/>
    <property type="match status" value="1"/>
</dbReference>
<sequence length="214" mass="23133">MPSLHLFALYITASLALNLTPGPDMALTLTRGMTQGFKAAWLSVMGTFAAGIIQIPLVVFGLAGIFQESPMLFELVKIVGALYLAYLGLRALKRSIQGTETIGTASTDGARGVFWQGFFTNLLNPKVFIFLVAFLPQFVDPGIGPIWQQMLILAVSSKILGLLNGTCFAYGASKIRVWLSKNLWFLRLQDSLLGIAMLGIAGYLVFNRAPGGRG</sequence>
<evidence type="ECO:0000256" key="4">
    <source>
        <dbReference type="ARBA" id="ARBA00022989"/>
    </source>
</evidence>
<dbReference type="PANTHER" id="PTHR30086">
    <property type="entry name" value="ARGININE EXPORTER PROTEIN ARGO"/>
    <property type="match status" value="1"/>
</dbReference>
<keyword evidence="5 6" id="KW-0472">Membrane</keyword>
<evidence type="ECO:0000256" key="2">
    <source>
        <dbReference type="ARBA" id="ARBA00022475"/>
    </source>
</evidence>
<accession>A0ABW8ZBZ6</accession>
<evidence type="ECO:0000256" key="3">
    <source>
        <dbReference type="ARBA" id="ARBA00022692"/>
    </source>
</evidence>
<proteinExistence type="predicted"/>
<dbReference type="InterPro" id="IPR001123">
    <property type="entry name" value="LeuE-type"/>
</dbReference>
<organism evidence="7 8">
    <name type="scientific">Herbaspirillum rhizosphaerae</name>
    <dbReference type="NCBI Taxonomy" id="346179"/>
    <lineage>
        <taxon>Bacteria</taxon>
        <taxon>Pseudomonadati</taxon>
        <taxon>Pseudomonadota</taxon>
        <taxon>Betaproteobacteria</taxon>
        <taxon>Burkholderiales</taxon>
        <taxon>Oxalobacteraceae</taxon>
        <taxon>Herbaspirillum</taxon>
    </lineage>
</organism>
<evidence type="ECO:0000256" key="5">
    <source>
        <dbReference type="ARBA" id="ARBA00023136"/>
    </source>
</evidence>
<keyword evidence="2" id="KW-1003">Cell membrane</keyword>
<dbReference type="EMBL" id="JAQQFR010000014">
    <property type="protein sequence ID" value="MFL9880677.1"/>
    <property type="molecule type" value="Genomic_DNA"/>
</dbReference>